<dbReference type="AlphaFoldDB" id="A0A7R9AW34"/>
<reference evidence="1" key="1">
    <citation type="submission" date="2020-11" db="EMBL/GenBank/DDBJ databases">
        <authorList>
            <person name="Tran Van P."/>
        </authorList>
    </citation>
    <scope>NUCLEOTIDE SEQUENCE</scope>
</reference>
<evidence type="ECO:0008006" key="2">
    <source>
        <dbReference type="Google" id="ProtNLM"/>
    </source>
</evidence>
<dbReference type="InterPro" id="IPR016187">
    <property type="entry name" value="CTDL_fold"/>
</dbReference>
<accession>A0A7R9AW34</accession>
<evidence type="ECO:0000313" key="1">
    <source>
        <dbReference type="EMBL" id="CAD7261682.1"/>
    </source>
</evidence>
<dbReference type="CDD" id="cd00037">
    <property type="entry name" value="CLECT"/>
    <property type="match status" value="1"/>
</dbReference>
<sequence length="82" mass="9758">MKVNISNTWFLPQEGFPVFYRYFRDRITWYEADAVCQFHHANLVTVSFNNYTWTRESNPRVPGYISVSRISSASVKNVQKKY</sequence>
<dbReference type="EMBL" id="OC002338">
    <property type="protein sequence ID" value="CAD7261682.1"/>
    <property type="molecule type" value="Genomic_DNA"/>
</dbReference>
<proteinExistence type="predicted"/>
<organism evidence="1">
    <name type="scientific">Timema shepardi</name>
    <name type="common">Walking stick</name>
    <dbReference type="NCBI Taxonomy" id="629360"/>
    <lineage>
        <taxon>Eukaryota</taxon>
        <taxon>Metazoa</taxon>
        <taxon>Ecdysozoa</taxon>
        <taxon>Arthropoda</taxon>
        <taxon>Hexapoda</taxon>
        <taxon>Insecta</taxon>
        <taxon>Pterygota</taxon>
        <taxon>Neoptera</taxon>
        <taxon>Polyneoptera</taxon>
        <taxon>Phasmatodea</taxon>
        <taxon>Timematodea</taxon>
        <taxon>Timematoidea</taxon>
        <taxon>Timematidae</taxon>
        <taxon>Timema</taxon>
    </lineage>
</organism>
<gene>
    <name evidence="1" type="ORF">TSIB3V08_LOCUS5809</name>
</gene>
<protein>
    <recommendedName>
        <fullName evidence="2">C-type lectin domain-containing protein</fullName>
    </recommendedName>
</protein>
<name>A0A7R9AW34_TIMSH</name>
<dbReference type="SUPFAM" id="SSF56436">
    <property type="entry name" value="C-type lectin-like"/>
    <property type="match status" value="1"/>
</dbReference>